<gene>
    <name evidence="3" type="ORF">MNB_SUP05-5-738</name>
</gene>
<name>A0A1W1BVY8_9ZZZZ</name>
<sequence length="359" mass="40302">MFSENNFKSGYKVVTVGSIPLNRRVVLGGRVVPKVEVNLLSQVSGDVIEVLGQEGDFFREGELLVRLEKESLKAELSSVYAEIDSAKEVIRNAEVQYSKSIISPDADANRMLGGVPGLFSMFTDPMRNFTNRGDSSFEKYANRTNSYSNYAQAKNRLKQAYAHLKQVKEKLEDANVQAPFDGMIVSKFINKGDIVNLGQKIISFSNVKDLQIEVQVPARYIFNLVKGNFYKVRINSSKIINARLKQIYPIANNQSHTVRVKFDLPSGILAIAGTYAEVEIIEEFSNKEIAVIPESAILYRSSLPSVYIVDYQNKLELKFIRLGEKLQNGRYSVLSGINIGDRVIKNPDFLIKSKIVLNN</sequence>
<dbReference type="InterPro" id="IPR006143">
    <property type="entry name" value="RND_pump_MFP"/>
</dbReference>
<dbReference type="Gene3D" id="2.40.420.20">
    <property type="match status" value="1"/>
</dbReference>
<dbReference type="Gene3D" id="2.40.50.100">
    <property type="match status" value="1"/>
</dbReference>
<dbReference type="GO" id="GO:0015562">
    <property type="term" value="F:efflux transmembrane transporter activity"/>
    <property type="evidence" value="ECO:0007669"/>
    <property type="project" value="TreeGrafter"/>
</dbReference>
<feature type="coiled-coil region" evidence="1">
    <location>
        <begin position="150"/>
        <end position="177"/>
    </location>
</feature>
<dbReference type="EMBL" id="FPHJ01000023">
    <property type="protein sequence ID" value="SFV57644.1"/>
    <property type="molecule type" value="Genomic_DNA"/>
</dbReference>
<dbReference type="GO" id="GO:1990281">
    <property type="term" value="C:efflux pump complex"/>
    <property type="evidence" value="ECO:0007669"/>
    <property type="project" value="TreeGrafter"/>
</dbReference>
<dbReference type="PANTHER" id="PTHR30469:SF15">
    <property type="entry name" value="HLYD FAMILY OF SECRETION PROTEINS"/>
    <property type="match status" value="1"/>
</dbReference>
<evidence type="ECO:0000313" key="3">
    <source>
        <dbReference type="EMBL" id="SFV57644.1"/>
    </source>
</evidence>
<dbReference type="Pfam" id="PF25917">
    <property type="entry name" value="BSH_RND"/>
    <property type="match status" value="1"/>
</dbReference>
<dbReference type="NCBIfam" id="TIGR01730">
    <property type="entry name" value="RND_mfp"/>
    <property type="match status" value="1"/>
</dbReference>
<protein>
    <submittedName>
        <fullName evidence="3">Membrane-fusion protein</fullName>
    </submittedName>
</protein>
<accession>A0A1W1BVY8</accession>
<dbReference type="Gene3D" id="2.40.30.170">
    <property type="match status" value="1"/>
</dbReference>
<dbReference type="InterPro" id="IPR058625">
    <property type="entry name" value="MdtA-like_BSH"/>
</dbReference>
<dbReference type="PANTHER" id="PTHR30469">
    <property type="entry name" value="MULTIDRUG RESISTANCE PROTEIN MDTA"/>
    <property type="match status" value="1"/>
</dbReference>
<organism evidence="3">
    <name type="scientific">hydrothermal vent metagenome</name>
    <dbReference type="NCBI Taxonomy" id="652676"/>
    <lineage>
        <taxon>unclassified sequences</taxon>
        <taxon>metagenomes</taxon>
        <taxon>ecological metagenomes</taxon>
    </lineage>
</organism>
<evidence type="ECO:0000256" key="1">
    <source>
        <dbReference type="SAM" id="Coils"/>
    </source>
</evidence>
<dbReference type="AlphaFoldDB" id="A0A1W1BVY8"/>
<feature type="domain" description="Multidrug resistance protein MdtA-like barrel-sandwich hybrid" evidence="2">
    <location>
        <begin position="37"/>
        <end position="200"/>
    </location>
</feature>
<dbReference type="SUPFAM" id="SSF111369">
    <property type="entry name" value="HlyD-like secretion proteins"/>
    <property type="match status" value="2"/>
</dbReference>
<reference evidence="3" key="1">
    <citation type="submission" date="2016-10" db="EMBL/GenBank/DDBJ databases">
        <authorList>
            <person name="de Groot N.N."/>
        </authorList>
    </citation>
    <scope>NUCLEOTIDE SEQUENCE</scope>
</reference>
<dbReference type="Gene3D" id="1.10.287.470">
    <property type="entry name" value="Helix hairpin bin"/>
    <property type="match status" value="1"/>
</dbReference>
<proteinExistence type="predicted"/>
<feature type="coiled-coil region" evidence="1">
    <location>
        <begin position="69"/>
        <end position="96"/>
    </location>
</feature>
<evidence type="ECO:0000259" key="2">
    <source>
        <dbReference type="Pfam" id="PF25917"/>
    </source>
</evidence>
<keyword evidence="1" id="KW-0175">Coiled coil</keyword>